<dbReference type="Proteomes" id="UP000653275">
    <property type="component" value="Unassembled WGS sequence"/>
</dbReference>
<organism evidence="3 4">
    <name type="scientific">Lelliottia amnigena</name>
    <name type="common">Enterobacter amnigenus</name>
    <dbReference type="NCBI Taxonomy" id="61646"/>
    <lineage>
        <taxon>Bacteria</taxon>
        <taxon>Pseudomonadati</taxon>
        <taxon>Pseudomonadota</taxon>
        <taxon>Gammaproteobacteria</taxon>
        <taxon>Enterobacterales</taxon>
        <taxon>Enterobacteriaceae</taxon>
        <taxon>Lelliottia</taxon>
    </lineage>
</organism>
<feature type="signal peptide" evidence="1">
    <location>
        <begin position="1"/>
        <end position="21"/>
    </location>
</feature>
<dbReference type="InterPro" id="IPR000259">
    <property type="entry name" value="Adhesion_dom_fimbrial"/>
</dbReference>
<proteinExistence type="predicted"/>
<evidence type="ECO:0000313" key="3">
    <source>
        <dbReference type="EMBL" id="MBL5933546.1"/>
    </source>
</evidence>
<dbReference type="SUPFAM" id="SSF49401">
    <property type="entry name" value="Bacterial adhesins"/>
    <property type="match status" value="1"/>
</dbReference>
<reference evidence="3" key="1">
    <citation type="submission" date="2020-12" db="EMBL/GenBank/DDBJ databases">
        <title>Draft genome sequence of Enterobacter spp., Lelliottia spp. and Serratia spp. isolated from drinking water reservoirs and lakes.</title>
        <authorList>
            <person name="Reitter C."/>
            <person name="Neuhaus K."/>
            <person name="Huegler M."/>
        </authorList>
    </citation>
    <scope>NUCLEOTIDE SEQUENCE</scope>
    <source>
        <strain evidence="3">TZW15</strain>
    </source>
</reference>
<dbReference type="RefSeq" id="WP_131489412.1">
    <property type="nucleotide sequence ID" value="NZ_CAMTGD010000006.1"/>
</dbReference>
<accession>A0AAP2AD98</accession>
<keyword evidence="1" id="KW-0732">Signal</keyword>
<evidence type="ECO:0000256" key="1">
    <source>
        <dbReference type="SAM" id="SignalP"/>
    </source>
</evidence>
<dbReference type="InterPro" id="IPR036937">
    <property type="entry name" value="Adhesion_dom_fimbrial_sf"/>
</dbReference>
<evidence type="ECO:0000259" key="2">
    <source>
        <dbReference type="Pfam" id="PF00419"/>
    </source>
</evidence>
<dbReference type="InterPro" id="IPR008966">
    <property type="entry name" value="Adhesion_dom_sf"/>
</dbReference>
<name>A0AAP2AD98_LELAM</name>
<dbReference type="EMBL" id="JAENMS010000001">
    <property type="protein sequence ID" value="MBL5933546.1"/>
    <property type="molecule type" value="Genomic_DNA"/>
</dbReference>
<dbReference type="GO" id="GO:0007155">
    <property type="term" value="P:cell adhesion"/>
    <property type="evidence" value="ECO:0007669"/>
    <property type="project" value="InterPro"/>
</dbReference>
<protein>
    <submittedName>
        <fullName evidence="3">Type 1 fimbrial protein</fullName>
    </submittedName>
</protein>
<evidence type="ECO:0000313" key="4">
    <source>
        <dbReference type="Proteomes" id="UP000653275"/>
    </source>
</evidence>
<feature type="domain" description="Fimbrial-type adhesion" evidence="2">
    <location>
        <begin position="85"/>
        <end position="177"/>
    </location>
</feature>
<sequence>MGKNILSLALSTFLLAGFAHAEDTSSTLAITGSVTANASKDCGININQNTFMISESMKDVIDQGTETFNGTGQALNFYFTGGEECITMATNGRLAYRLTGTADNADGTALANMDVSQTRAKGLGIGLYDKDHNIFPINKELMIASPIRVEAINFAIVKLTGQEAVPGTLHAAMTINIERL</sequence>
<gene>
    <name evidence="3" type="ORF">I7V27_03585</name>
</gene>
<feature type="chain" id="PRO_5042983051" evidence="1">
    <location>
        <begin position="22"/>
        <end position="180"/>
    </location>
</feature>
<dbReference type="AlphaFoldDB" id="A0AAP2AD98"/>
<dbReference type="Gene3D" id="2.60.40.1090">
    <property type="entry name" value="Fimbrial-type adhesion domain"/>
    <property type="match status" value="1"/>
</dbReference>
<dbReference type="GO" id="GO:0009289">
    <property type="term" value="C:pilus"/>
    <property type="evidence" value="ECO:0007669"/>
    <property type="project" value="InterPro"/>
</dbReference>
<comment type="caution">
    <text evidence="3">The sequence shown here is derived from an EMBL/GenBank/DDBJ whole genome shotgun (WGS) entry which is preliminary data.</text>
</comment>
<dbReference type="Pfam" id="PF00419">
    <property type="entry name" value="Fimbrial"/>
    <property type="match status" value="1"/>
</dbReference>